<dbReference type="CDD" id="cd00130">
    <property type="entry name" value="PAS"/>
    <property type="match status" value="1"/>
</dbReference>
<proteinExistence type="predicted"/>
<evidence type="ECO:0000313" key="3">
    <source>
        <dbReference type="Proteomes" id="UP000253061"/>
    </source>
</evidence>
<accession>A0A367VIT9</accession>
<feature type="domain" description="PAS" evidence="1">
    <location>
        <begin position="28"/>
        <end position="63"/>
    </location>
</feature>
<dbReference type="EMBL" id="JPWB01000001">
    <property type="protein sequence ID" value="RCK25093.1"/>
    <property type="molecule type" value="Genomic_DNA"/>
</dbReference>
<dbReference type="SUPFAM" id="SSF55785">
    <property type="entry name" value="PYP-like sensor domain (PAS domain)"/>
    <property type="match status" value="1"/>
</dbReference>
<comment type="caution">
    <text evidence="2">The sequence shown here is derived from an EMBL/GenBank/DDBJ whole genome shotgun (WGS) entry which is preliminary data.</text>
</comment>
<dbReference type="InterPro" id="IPR035965">
    <property type="entry name" value="PAS-like_dom_sf"/>
</dbReference>
<organism evidence="2 3">
    <name type="scientific">Thalassospira profundimaris</name>
    <dbReference type="NCBI Taxonomy" id="502049"/>
    <lineage>
        <taxon>Bacteria</taxon>
        <taxon>Pseudomonadati</taxon>
        <taxon>Pseudomonadota</taxon>
        <taxon>Alphaproteobacteria</taxon>
        <taxon>Rhodospirillales</taxon>
        <taxon>Thalassospiraceae</taxon>
        <taxon>Thalassospira</taxon>
    </lineage>
</organism>
<evidence type="ECO:0000313" key="2">
    <source>
        <dbReference type="EMBL" id="RCK25093.1"/>
    </source>
</evidence>
<sequence>MSDKPSGILPSGRERHFKPEELIVSKTDLKGRITYANEVFLRLSDYSEKEVLGQPHSLIRHPDMPRCIFKLLWDRISAGKEIFAYVVNMASNGDHYWVYAHITPSFDAAHNVVGYHSNRRVPDPKIISEKIIPLYEELRKIEESTPNRKDGMNAASEVLMQKLSDTGLSYDEFIQSL</sequence>
<dbReference type="NCBIfam" id="TIGR00229">
    <property type="entry name" value="sensory_box"/>
    <property type="match status" value="1"/>
</dbReference>
<evidence type="ECO:0000259" key="1">
    <source>
        <dbReference type="PROSITE" id="PS50112"/>
    </source>
</evidence>
<gene>
    <name evidence="2" type="ORF">TH6_00205</name>
</gene>
<dbReference type="Gene3D" id="3.30.450.20">
    <property type="entry name" value="PAS domain"/>
    <property type="match status" value="1"/>
</dbReference>
<dbReference type="AlphaFoldDB" id="A0A367VIT9"/>
<dbReference type="PROSITE" id="PS50112">
    <property type="entry name" value="PAS"/>
    <property type="match status" value="1"/>
</dbReference>
<name>A0A367VIT9_9PROT</name>
<dbReference type="Pfam" id="PF08447">
    <property type="entry name" value="PAS_3"/>
    <property type="match status" value="1"/>
</dbReference>
<dbReference type="Proteomes" id="UP000253061">
    <property type="component" value="Unassembled WGS sequence"/>
</dbReference>
<dbReference type="InterPro" id="IPR013655">
    <property type="entry name" value="PAS_fold_3"/>
</dbReference>
<protein>
    <submittedName>
        <fullName evidence="2">Chemotaxis protein</fullName>
    </submittedName>
</protein>
<dbReference type="InterPro" id="IPR000014">
    <property type="entry name" value="PAS"/>
</dbReference>
<reference evidence="2 3" key="1">
    <citation type="submission" date="2014-07" db="EMBL/GenBank/DDBJ databases">
        <title>Draft genome sequence of Thalassospira profundimaris R8-17.</title>
        <authorList>
            <person name="Lai Q."/>
            <person name="Shao Z."/>
        </authorList>
    </citation>
    <scope>NUCLEOTIDE SEQUENCE [LARGE SCALE GENOMIC DNA]</scope>
    <source>
        <strain evidence="2 3">R8-17</strain>
    </source>
</reference>
<dbReference type="RefSeq" id="WP_062956795.1">
    <property type="nucleotide sequence ID" value="NZ_JPWB01000001.1"/>
</dbReference>